<feature type="region of interest" description="Disordered" evidence="1">
    <location>
        <begin position="146"/>
        <end position="166"/>
    </location>
</feature>
<keyword evidence="2" id="KW-1133">Transmembrane helix</keyword>
<keyword evidence="2" id="KW-0472">Membrane</keyword>
<reference evidence="3" key="1">
    <citation type="submission" date="2020-11" db="EMBL/GenBank/DDBJ databases">
        <title>Carbohydrate-dependent, anaerobic sulfur respiration: A novel catabolism in halophilic archaea.</title>
        <authorList>
            <person name="Sorokin D.Y."/>
            <person name="Messina E."/>
            <person name="Smedile F."/>
            <person name="La Cono V."/>
            <person name="Hallsworth J.E."/>
            <person name="Yakimov M.M."/>
        </authorList>
    </citation>
    <scope>NUCLEOTIDE SEQUENCE</scope>
    <source>
        <strain evidence="3">AArc-S</strain>
    </source>
</reference>
<dbReference type="KEGG" id="hara:AArcS_2040"/>
<accession>A0A897MM17</accession>
<gene>
    <name evidence="3" type="ORF">AArcS_2040</name>
</gene>
<feature type="transmembrane region" description="Helical" evidence="2">
    <location>
        <begin position="14"/>
        <end position="34"/>
    </location>
</feature>
<dbReference type="RefSeq" id="WP_238477298.1">
    <property type="nucleotide sequence ID" value="NZ_CP064786.1"/>
</dbReference>
<dbReference type="AlphaFoldDB" id="A0A897MM17"/>
<evidence type="ECO:0000256" key="2">
    <source>
        <dbReference type="SAM" id="Phobius"/>
    </source>
</evidence>
<protein>
    <submittedName>
        <fullName evidence="3">Putative pilin/flagellin</fullName>
    </submittedName>
</protein>
<keyword evidence="3" id="KW-0282">Flagellum</keyword>
<dbReference type="EMBL" id="CP064786">
    <property type="protein sequence ID" value="QSG03240.1"/>
    <property type="molecule type" value="Genomic_DNA"/>
</dbReference>
<evidence type="ECO:0000256" key="1">
    <source>
        <dbReference type="SAM" id="MobiDB-lite"/>
    </source>
</evidence>
<name>A0A897MM17_9EURY</name>
<dbReference type="InterPro" id="IPR055712">
    <property type="entry name" value="DUF7288"/>
</dbReference>
<dbReference type="GeneID" id="70685416"/>
<keyword evidence="2" id="KW-0812">Transmembrane</keyword>
<keyword evidence="3" id="KW-0969">Cilium</keyword>
<keyword evidence="4" id="KW-1185">Reference proteome</keyword>
<feature type="compositionally biased region" description="Polar residues" evidence="1">
    <location>
        <begin position="155"/>
        <end position="166"/>
    </location>
</feature>
<sequence length="192" mass="20798">MADTRGQAFTLEGVIGAMILLTAVLFALNSAVLLPSTGETGNQAQIEQEAKDVMEVAGQEDLSEIVRCYDPDNEEWFGDEDTEPETGLPGDTDLHTLINGTFADRDRSVNIEVVPADGTEGRIVYQGASTRDGVTVSRTVTLYEDDPLMEGSGCGSPQNGEEVTNDNYPVDEAEEGDPEHIYNVVEVRLTIR</sequence>
<evidence type="ECO:0000313" key="4">
    <source>
        <dbReference type="Proteomes" id="UP000663586"/>
    </source>
</evidence>
<organism evidence="3 4">
    <name type="scientific">Natranaeroarchaeum sulfidigenes</name>
    <dbReference type="NCBI Taxonomy" id="2784880"/>
    <lineage>
        <taxon>Archaea</taxon>
        <taxon>Methanobacteriati</taxon>
        <taxon>Methanobacteriota</taxon>
        <taxon>Stenosarchaea group</taxon>
        <taxon>Halobacteria</taxon>
        <taxon>Halobacteriales</taxon>
        <taxon>Natronoarchaeaceae</taxon>
        <taxon>Natranaeroarchaeum</taxon>
    </lineage>
</organism>
<dbReference type="Pfam" id="PF23959">
    <property type="entry name" value="DUF7288"/>
    <property type="match status" value="1"/>
</dbReference>
<evidence type="ECO:0000313" key="3">
    <source>
        <dbReference type="EMBL" id="QSG03240.1"/>
    </source>
</evidence>
<proteinExistence type="predicted"/>
<keyword evidence="3" id="KW-0966">Cell projection</keyword>
<dbReference type="Proteomes" id="UP000663586">
    <property type="component" value="Chromosome"/>
</dbReference>